<sequence>MVKDRVSGCIKLFVLATPCLLIGCAELNDFPMEQSYQQMKNMQILDPGAAERNDGIVGELEGNYGEKVMQAYRESSEAPKSARKNVSLKEI</sequence>
<dbReference type="Proteomes" id="UP000282060">
    <property type="component" value="Unassembled WGS sequence"/>
</dbReference>
<comment type="caution">
    <text evidence="1">The sequence shown here is derived from an EMBL/GenBank/DDBJ whole genome shotgun (WGS) entry which is preliminary data.</text>
</comment>
<evidence type="ECO:0000313" key="2">
    <source>
        <dbReference type="Proteomes" id="UP000282060"/>
    </source>
</evidence>
<dbReference type="OrthoDB" id="5600970at2"/>
<organism evidence="1 2">
    <name type="scientific">Shewanella atlantica</name>
    <dbReference type="NCBI Taxonomy" id="271099"/>
    <lineage>
        <taxon>Bacteria</taxon>
        <taxon>Pseudomonadati</taxon>
        <taxon>Pseudomonadota</taxon>
        <taxon>Gammaproteobacteria</taxon>
        <taxon>Alteromonadales</taxon>
        <taxon>Shewanellaceae</taxon>
        <taxon>Shewanella</taxon>
    </lineage>
</organism>
<keyword evidence="2" id="KW-1185">Reference proteome</keyword>
<protein>
    <submittedName>
        <fullName evidence="1">Uncharacterized protein</fullName>
    </submittedName>
</protein>
<dbReference type="EMBL" id="RXNV01000002">
    <property type="protein sequence ID" value="RTR33779.1"/>
    <property type="molecule type" value="Genomic_DNA"/>
</dbReference>
<gene>
    <name evidence="1" type="ORF">EKG39_06395</name>
</gene>
<dbReference type="PROSITE" id="PS51257">
    <property type="entry name" value="PROKAR_LIPOPROTEIN"/>
    <property type="match status" value="1"/>
</dbReference>
<name>A0A431WEG8_9GAMM</name>
<evidence type="ECO:0000313" key="1">
    <source>
        <dbReference type="EMBL" id="RTR33779.1"/>
    </source>
</evidence>
<dbReference type="AlphaFoldDB" id="A0A431WEG8"/>
<proteinExistence type="predicted"/>
<reference evidence="1 2" key="1">
    <citation type="submission" date="2018-12" db="EMBL/GenBank/DDBJ databases">
        <authorList>
            <person name="Yu L."/>
        </authorList>
    </citation>
    <scope>NUCLEOTIDE SEQUENCE [LARGE SCALE GENOMIC DNA]</scope>
    <source>
        <strain evidence="1 2">HAW-EB5</strain>
    </source>
</reference>
<accession>A0A431WEG8</accession>